<gene>
    <name evidence="1" type="ORF">SAE01_35080</name>
</gene>
<evidence type="ECO:0000313" key="2">
    <source>
        <dbReference type="Proteomes" id="UP000321513"/>
    </source>
</evidence>
<dbReference type="EMBL" id="BJYT01000015">
    <property type="protein sequence ID" value="GEO11012.1"/>
    <property type="molecule type" value="Genomic_DNA"/>
</dbReference>
<protein>
    <submittedName>
        <fullName evidence="1">Uncharacterized protein</fullName>
    </submittedName>
</protein>
<dbReference type="RefSeq" id="WP_147205124.1">
    <property type="nucleotide sequence ID" value="NZ_BJYT01000015.1"/>
</dbReference>
<accession>A0A512BGC0</accession>
<organism evidence="1 2">
    <name type="scientific">Segetibacter aerophilus</name>
    <dbReference type="NCBI Taxonomy" id="670293"/>
    <lineage>
        <taxon>Bacteria</taxon>
        <taxon>Pseudomonadati</taxon>
        <taxon>Bacteroidota</taxon>
        <taxon>Chitinophagia</taxon>
        <taxon>Chitinophagales</taxon>
        <taxon>Chitinophagaceae</taxon>
        <taxon>Segetibacter</taxon>
    </lineage>
</organism>
<name>A0A512BGC0_9BACT</name>
<keyword evidence="2" id="KW-1185">Reference proteome</keyword>
<comment type="caution">
    <text evidence="1">The sequence shown here is derived from an EMBL/GenBank/DDBJ whole genome shotgun (WGS) entry which is preliminary data.</text>
</comment>
<sequence length="76" mass="8612">MTKTIITPANNNVLLAIPDSYIGKKIEVLMYAVEELSESTLLPKTMSSYKGILTSEEAEQLQEYVKQSREEWDTSI</sequence>
<proteinExistence type="predicted"/>
<reference evidence="1 2" key="1">
    <citation type="submission" date="2019-07" db="EMBL/GenBank/DDBJ databases">
        <title>Whole genome shotgun sequence of Segetibacter aerophilus NBRC 106135.</title>
        <authorList>
            <person name="Hosoyama A."/>
            <person name="Uohara A."/>
            <person name="Ohji S."/>
            <person name="Ichikawa N."/>
        </authorList>
    </citation>
    <scope>NUCLEOTIDE SEQUENCE [LARGE SCALE GENOMIC DNA]</scope>
    <source>
        <strain evidence="1 2">NBRC 106135</strain>
    </source>
</reference>
<dbReference type="Proteomes" id="UP000321513">
    <property type="component" value="Unassembled WGS sequence"/>
</dbReference>
<dbReference type="AlphaFoldDB" id="A0A512BGC0"/>
<dbReference type="OrthoDB" id="964329at2"/>
<evidence type="ECO:0000313" key="1">
    <source>
        <dbReference type="EMBL" id="GEO11012.1"/>
    </source>
</evidence>